<reference evidence="2 3" key="1">
    <citation type="submission" date="2016-10" db="EMBL/GenBank/DDBJ databases">
        <authorList>
            <person name="de Groot N.N."/>
        </authorList>
    </citation>
    <scope>NUCLEOTIDE SEQUENCE [LARGE SCALE GENOMIC DNA]</scope>
    <source>
        <strain evidence="2 3">DSM 44892</strain>
    </source>
</reference>
<dbReference type="Gene3D" id="1.10.357.10">
    <property type="entry name" value="Tetracycline Repressor, domain 2"/>
    <property type="match status" value="1"/>
</dbReference>
<dbReference type="InterPro" id="IPR036271">
    <property type="entry name" value="Tet_transcr_reg_TetR-rel_C_sf"/>
</dbReference>
<dbReference type="Pfam" id="PF00440">
    <property type="entry name" value="TetR_N"/>
    <property type="match status" value="1"/>
</dbReference>
<proteinExistence type="predicted"/>
<dbReference type="GO" id="GO:0003700">
    <property type="term" value="F:DNA-binding transcription factor activity"/>
    <property type="evidence" value="ECO:0007669"/>
    <property type="project" value="TreeGrafter"/>
</dbReference>
<dbReference type="PANTHER" id="PTHR30055">
    <property type="entry name" value="HTH-TYPE TRANSCRIPTIONAL REGULATOR RUTR"/>
    <property type="match status" value="1"/>
</dbReference>
<dbReference type="OrthoDB" id="3210235at2"/>
<dbReference type="Proteomes" id="UP000183263">
    <property type="component" value="Unassembled WGS sequence"/>
</dbReference>
<dbReference type="PRINTS" id="PR00455">
    <property type="entry name" value="HTHTETR"/>
</dbReference>
<name>A0A1G8CEM9_9NOCA</name>
<organism evidence="2 3">
    <name type="scientific">Rhodococcus triatomae</name>
    <dbReference type="NCBI Taxonomy" id="300028"/>
    <lineage>
        <taxon>Bacteria</taxon>
        <taxon>Bacillati</taxon>
        <taxon>Actinomycetota</taxon>
        <taxon>Actinomycetes</taxon>
        <taxon>Mycobacteriales</taxon>
        <taxon>Nocardiaceae</taxon>
        <taxon>Rhodococcus</taxon>
    </lineage>
</organism>
<evidence type="ECO:0000313" key="3">
    <source>
        <dbReference type="Proteomes" id="UP000183263"/>
    </source>
</evidence>
<evidence type="ECO:0000313" key="2">
    <source>
        <dbReference type="EMBL" id="SDH43944.1"/>
    </source>
</evidence>
<dbReference type="InterPro" id="IPR041678">
    <property type="entry name" value="TetR_C_16"/>
</dbReference>
<dbReference type="PROSITE" id="PS50977">
    <property type="entry name" value="HTH_TETR_2"/>
    <property type="match status" value="1"/>
</dbReference>
<protein>
    <submittedName>
        <fullName evidence="2">Regulatory protein, tetR family</fullName>
    </submittedName>
</protein>
<dbReference type="Pfam" id="PF17920">
    <property type="entry name" value="TetR_C_16"/>
    <property type="match status" value="1"/>
</dbReference>
<dbReference type="PANTHER" id="PTHR30055:SF235">
    <property type="entry name" value="TRANSCRIPTIONAL REGULATORY PROTEIN"/>
    <property type="match status" value="1"/>
</dbReference>
<dbReference type="InterPro" id="IPR050109">
    <property type="entry name" value="HTH-type_TetR-like_transc_reg"/>
</dbReference>
<gene>
    <name evidence="2" type="ORF">SAMN05444695_1025</name>
</gene>
<dbReference type="InterPro" id="IPR001647">
    <property type="entry name" value="HTH_TetR"/>
</dbReference>
<dbReference type="SUPFAM" id="SSF48498">
    <property type="entry name" value="Tetracyclin repressor-like, C-terminal domain"/>
    <property type="match status" value="1"/>
</dbReference>
<evidence type="ECO:0000256" key="1">
    <source>
        <dbReference type="ARBA" id="ARBA00023125"/>
    </source>
</evidence>
<dbReference type="AlphaFoldDB" id="A0A1G8CEM9"/>
<dbReference type="GO" id="GO:0000976">
    <property type="term" value="F:transcription cis-regulatory region binding"/>
    <property type="evidence" value="ECO:0007669"/>
    <property type="project" value="TreeGrafter"/>
</dbReference>
<keyword evidence="3" id="KW-1185">Reference proteome</keyword>
<sequence length="211" mass="22475">MSARGTRPGRRPGSSSTRQEILAAARVEFARNGFDRTTIRAVASAARVDPALVHHYFGTKRGLFTASLEVPVDPSEVIAPVLELPVGDIGPALLRTVLGAWESPLRPTLAAAFRATVTESDGALLRTFLLEFVLRDLVPLVDEPAGSGRVRVQLVASQIAGLLLTRYVLTLEPLASLPVDDVVAVVGPTVQRYLTGDWGRDLTGSASSGIR</sequence>
<accession>A0A1G8CEM9</accession>
<dbReference type="RefSeq" id="WP_072740372.1">
    <property type="nucleotide sequence ID" value="NZ_CP048813.1"/>
</dbReference>
<dbReference type="SUPFAM" id="SSF46689">
    <property type="entry name" value="Homeodomain-like"/>
    <property type="match status" value="1"/>
</dbReference>
<dbReference type="InterPro" id="IPR009057">
    <property type="entry name" value="Homeodomain-like_sf"/>
</dbReference>
<dbReference type="EMBL" id="FNDN01000002">
    <property type="protein sequence ID" value="SDH43944.1"/>
    <property type="molecule type" value="Genomic_DNA"/>
</dbReference>
<keyword evidence="1" id="KW-0238">DNA-binding</keyword>
<dbReference type="Gene3D" id="1.10.10.60">
    <property type="entry name" value="Homeodomain-like"/>
    <property type="match status" value="1"/>
</dbReference>